<keyword evidence="1" id="KW-0812">Transmembrane</keyword>
<gene>
    <name evidence="2" type="ORF">ACCQ40_04465</name>
</gene>
<evidence type="ECO:0000313" key="3">
    <source>
        <dbReference type="Proteomes" id="UP001638015"/>
    </source>
</evidence>
<protein>
    <recommendedName>
        <fullName evidence="4">DUF4352 domain-containing protein</fullName>
    </recommendedName>
</protein>
<dbReference type="EMBL" id="JBGMEH010000003">
    <property type="protein sequence ID" value="MFO3716043.1"/>
    <property type="molecule type" value="Genomic_DNA"/>
</dbReference>
<keyword evidence="3" id="KW-1185">Reference proteome</keyword>
<keyword evidence="1" id="KW-1133">Transmembrane helix</keyword>
<dbReference type="RefSeq" id="WP_410032783.1">
    <property type="nucleotide sequence ID" value="NZ_JBGMEH010000003.1"/>
</dbReference>
<evidence type="ECO:0000313" key="2">
    <source>
        <dbReference type="EMBL" id="MFO3716043.1"/>
    </source>
</evidence>
<dbReference type="Proteomes" id="UP001638015">
    <property type="component" value="Unassembled WGS sequence"/>
</dbReference>
<name>A0ABW9MW18_9FIRM</name>
<organism evidence="2 3">
    <name type="scientific">Anaerococcus cruorum</name>
    <dbReference type="NCBI Taxonomy" id="3115617"/>
    <lineage>
        <taxon>Bacteria</taxon>
        <taxon>Bacillati</taxon>
        <taxon>Bacillota</taxon>
        <taxon>Tissierellia</taxon>
        <taxon>Tissierellales</taxon>
        <taxon>Peptoniphilaceae</taxon>
        <taxon>Anaerococcus</taxon>
    </lineage>
</organism>
<reference evidence="2 3" key="1">
    <citation type="journal article" date="2025" name="Anaerobe">
        <title>Description of Anaerococcus kampingiae sp. nov., Anaerococcus groningensis sp. nov., Anaerococcus martiniensis sp. nov., and Anaerococcus cruorum sp. nov., isolated from human clinical specimens.</title>
        <authorList>
            <person name="Boiten K.E."/>
            <person name="Meijer J."/>
            <person name="van Wezel E.M."/>
            <person name="Veloo A.C.M."/>
        </authorList>
    </citation>
    <scope>NUCLEOTIDE SEQUENCE [LARGE SCALE GENOMIC DNA]</scope>
    <source>
        <strain evidence="2 3">ENR1039</strain>
    </source>
</reference>
<keyword evidence="1" id="KW-0472">Membrane</keyword>
<evidence type="ECO:0008006" key="4">
    <source>
        <dbReference type="Google" id="ProtNLM"/>
    </source>
</evidence>
<evidence type="ECO:0000256" key="1">
    <source>
        <dbReference type="SAM" id="Phobius"/>
    </source>
</evidence>
<comment type="caution">
    <text evidence="2">The sequence shown here is derived from an EMBL/GenBank/DDBJ whole genome shotgun (WGS) entry which is preliminary data.</text>
</comment>
<proteinExistence type="predicted"/>
<sequence>MNKKRIILFSIGICILLFIFRVYIVNRNFPQKDFIQAVNINEEVNCDDVNIKILNSQIESIDPEGFPIASISYSIENKTNKDIDLSEIYNKLSLYSNYDKADIQNINLGFDNSQFKNTYNQDELVLKPRQNKIFYFNYYLLKDTEKYNNFVYIDNSLYANDFNQYLNDGTLLYKIINLGNIYEQSDSN</sequence>
<accession>A0ABW9MW18</accession>
<feature type="transmembrane region" description="Helical" evidence="1">
    <location>
        <begin position="6"/>
        <end position="24"/>
    </location>
</feature>